<evidence type="ECO:0000256" key="1">
    <source>
        <dbReference type="SAM" id="Coils"/>
    </source>
</evidence>
<dbReference type="AlphaFoldDB" id="A0A9X4XK74"/>
<comment type="caution">
    <text evidence="2">The sequence shown here is derived from an EMBL/GenBank/DDBJ whole genome shotgun (WGS) entry which is preliminary data.</text>
</comment>
<sequence>MARRSHGARGFQMNIGTDMDLIKRIFGSKPVGAAAIFREIAKTNADLDKARARLRAAAAALADIAVMTDGEHAAALADQTEATRLVARLEARIAALQDAHVAAQKVEADAALLARAKAAKRTVEVEAAKLLDRYDALAAELADVLGGLRAIREETDAVNAELRRNPVHSHVKDYGTLHRKHPDQLTPERREKRKKWVYRNRWTGCEEDVAVFTYVDGEKVPTDGRGNILANAYQIEEDVVVQSERVRAGMSLPSLDDIYLPPGRVGSKQHWPRES</sequence>
<reference evidence="2 3" key="1">
    <citation type="submission" date="2019-11" db="EMBL/GenBank/DDBJ databases">
        <title>Whole-genome sequence of Rhodoplanes serenus DSM 18633, type strain.</title>
        <authorList>
            <person name="Kyndt J.A."/>
            <person name="Meyer T.E."/>
        </authorList>
    </citation>
    <scope>NUCLEOTIDE SEQUENCE [LARGE SCALE GENOMIC DNA]</scope>
    <source>
        <strain evidence="2 3">DSM 18633</strain>
    </source>
</reference>
<organism evidence="2 3">
    <name type="scientific">Rhodoplanes serenus</name>
    <dbReference type="NCBI Taxonomy" id="200615"/>
    <lineage>
        <taxon>Bacteria</taxon>
        <taxon>Pseudomonadati</taxon>
        <taxon>Pseudomonadota</taxon>
        <taxon>Alphaproteobacteria</taxon>
        <taxon>Hyphomicrobiales</taxon>
        <taxon>Nitrobacteraceae</taxon>
        <taxon>Rhodoplanes</taxon>
    </lineage>
</organism>
<keyword evidence="1" id="KW-0175">Coiled coil</keyword>
<protein>
    <submittedName>
        <fullName evidence="2">Uncharacterized protein</fullName>
    </submittedName>
</protein>
<evidence type="ECO:0000313" key="2">
    <source>
        <dbReference type="EMBL" id="MTW16630.1"/>
    </source>
</evidence>
<accession>A0A9X4XK74</accession>
<dbReference type="EMBL" id="WNKV01000007">
    <property type="protein sequence ID" value="MTW16630.1"/>
    <property type="molecule type" value="Genomic_DNA"/>
</dbReference>
<name>A0A9X4XK74_9BRAD</name>
<gene>
    <name evidence="2" type="ORF">GJ689_10480</name>
</gene>
<dbReference type="RefSeq" id="WP_155479562.1">
    <property type="nucleotide sequence ID" value="NZ_WNKV01000007.1"/>
</dbReference>
<proteinExistence type="predicted"/>
<evidence type="ECO:0000313" key="3">
    <source>
        <dbReference type="Proteomes" id="UP000438991"/>
    </source>
</evidence>
<feature type="coiled-coil region" evidence="1">
    <location>
        <begin position="40"/>
        <end position="140"/>
    </location>
</feature>
<dbReference type="Proteomes" id="UP000438991">
    <property type="component" value="Unassembled WGS sequence"/>
</dbReference>